<gene>
    <name evidence="1" type="ORF">TJEJU_1760</name>
</gene>
<accession>A0A238UAH2</accession>
<evidence type="ECO:0000313" key="2">
    <source>
        <dbReference type="Proteomes" id="UP000215214"/>
    </source>
</evidence>
<organism evidence="1 2">
    <name type="scientific">Tenacibaculum jejuense</name>
    <dbReference type="NCBI Taxonomy" id="584609"/>
    <lineage>
        <taxon>Bacteria</taxon>
        <taxon>Pseudomonadati</taxon>
        <taxon>Bacteroidota</taxon>
        <taxon>Flavobacteriia</taxon>
        <taxon>Flavobacteriales</taxon>
        <taxon>Flavobacteriaceae</taxon>
        <taxon>Tenacibaculum</taxon>
    </lineage>
</organism>
<dbReference type="KEGG" id="tje:TJEJU_1760"/>
<evidence type="ECO:0000313" key="1">
    <source>
        <dbReference type="EMBL" id="SNR15474.1"/>
    </source>
</evidence>
<protein>
    <submittedName>
        <fullName evidence="1">Uncharacterized protein</fullName>
    </submittedName>
</protein>
<reference evidence="1 2" key="1">
    <citation type="submission" date="2017-07" db="EMBL/GenBank/DDBJ databases">
        <authorList>
            <person name="Sun Z.S."/>
            <person name="Albrecht U."/>
            <person name="Echele G."/>
            <person name="Lee C.C."/>
        </authorList>
    </citation>
    <scope>NUCLEOTIDE SEQUENCE [LARGE SCALE GENOMIC DNA]</scope>
    <source>
        <strain evidence="2">type strain: KCTC 22618</strain>
    </source>
</reference>
<dbReference type="EMBL" id="LT899436">
    <property type="protein sequence ID" value="SNR15474.1"/>
    <property type="molecule type" value="Genomic_DNA"/>
</dbReference>
<dbReference type="Proteomes" id="UP000215214">
    <property type="component" value="Chromosome TJEJU"/>
</dbReference>
<dbReference type="RefSeq" id="WP_095071237.1">
    <property type="nucleotide sequence ID" value="NZ_LT899436.1"/>
</dbReference>
<dbReference type="AlphaFoldDB" id="A0A238UAH2"/>
<sequence length="177" mass="19903">MNSQILYPESVYAYRIGKDNKVTMVAKGHEDGYSNIEIIPSMATIYPPIYMIVGTTSTSVGYFPYVVQKTVPYSTDLDYVQFQTSNGTERILVYDVMEILDKTPNIKLLIEAAVNDNQTVGYAYNSFNINKAIDDAIAKLRKKFPNEISAELTSSGFITVDSPLSIAFYYVIMEQKL</sequence>
<proteinExistence type="predicted"/>
<name>A0A238UAH2_9FLAO</name>
<dbReference type="OrthoDB" id="1440716at2"/>
<keyword evidence="2" id="KW-1185">Reference proteome</keyword>